<protein>
    <submittedName>
        <fullName evidence="3">Uncharacterized protein</fullName>
    </submittedName>
</protein>
<dbReference type="EMBL" id="HE796683">
    <property type="protein sequence ID" value="CCG98089.1"/>
    <property type="molecule type" value="Genomic_DNA"/>
</dbReference>
<keyword evidence="2" id="KW-1133">Transmembrane helix</keyword>
<dbReference type="KEGG" id="fae:FAES_0075"/>
<evidence type="ECO:0000313" key="4">
    <source>
        <dbReference type="Proteomes" id="UP000011058"/>
    </source>
</evidence>
<evidence type="ECO:0000256" key="1">
    <source>
        <dbReference type="SAM" id="MobiDB-lite"/>
    </source>
</evidence>
<dbReference type="HOGENOM" id="CLU_124910_0_0_10"/>
<feature type="compositionally biased region" description="Basic and acidic residues" evidence="1">
    <location>
        <begin position="1"/>
        <end position="11"/>
    </location>
</feature>
<proteinExistence type="predicted"/>
<sequence>MESVAEKKQQAEENNAARGRDMAAKFAHINGWGVDINPKNDPTYPIKDPRTDVEQEGYTWQRPTQQADTVEILHSNERPNLSAVYGTVAPPSGLSGMLRRYAFTHSESRLMHWIPLVVADRINVVEGIIDDLMRGTVPNIPKEKGMKADLEVNPTGLATKVLVTALVATAVIGLFAYSRNDRSLRRG</sequence>
<reference evidence="3 4" key="1">
    <citation type="journal article" date="2012" name="J. Bacteriol.">
        <title>Genome Sequence of Fibrella aestuarina BUZ 2T, a Filamentous Marine Bacterium.</title>
        <authorList>
            <person name="Filippini M."/>
            <person name="Qi W."/>
            <person name="Blom J."/>
            <person name="Goesmann A."/>
            <person name="Smits T.H."/>
            <person name="Bagheri H.C."/>
        </authorList>
    </citation>
    <scope>NUCLEOTIDE SEQUENCE [LARGE SCALE GENOMIC DNA]</scope>
    <source>
        <strain evidence="4">BUZ 2T</strain>
    </source>
</reference>
<evidence type="ECO:0000256" key="2">
    <source>
        <dbReference type="SAM" id="Phobius"/>
    </source>
</evidence>
<dbReference type="PATRIC" id="fig|1166018.3.peg.77"/>
<dbReference type="Proteomes" id="UP000011058">
    <property type="component" value="Chromosome"/>
</dbReference>
<keyword evidence="2" id="KW-0472">Membrane</keyword>
<feature type="transmembrane region" description="Helical" evidence="2">
    <location>
        <begin position="157"/>
        <end position="177"/>
    </location>
</feature>
<dbReference type="AlphaFoldDB" id="I0K1T6"/>
<keyword evidence="4" id="KW-1185">Reference proteome</keyword>
<name>I0K1T6_9BACT</name>
<gene>
    <name evidence="3" type="ORF">FAES_0075</name>
</gene>
<dbReference type="eggNOG" id="ENOG502ZTWR">
    <property type="taxonomic scope" value="Bacteria"/>
</dbReference>
<evidence type="ECO:0000313" key="3">
    <source>
        <dbReference type="EMBL" id="CCG98089.1"/>
    </source>
</evidence>
<feature type="region of interest" description="Disordered" evidence="1">
    <location>
        <begin position="1"/>
        <end position="20"/>
    </location>
</feature>
<dbReference type="STRING" id="1166018.FAES_0075"/>
<dbReference type="RefSeq" id="WP_015329189.1">
    <property type="nucleotide sequence ID" value="NC_020054.1"/>
</dbReference>
<organism evidence="3 4">
    <name type="scientific">Fibrella aestuarina BUZ 2</name>
    <dbReference type="NCBI Taxonomy" id="1166018"/>
    <lineage>
        <taxon>Bacteria</taxon>
        <taxon>Pseudomonadati</taxon>
        <taxon>Bacteroidota</taxon>
        <taxon>Cytophagia</taxon>
        <taxon>Cytophagales</taxon>
        <taxon>Spirosomataceae</taxon>
        <taxon>Fibrella</taxon>
    </lineage>
</organism>
<accession>I0K1T6</accession>
<keyword evidence="2" id="KW-0812">Transmembrane</keyword>